<organism evidence="1">
    <name type="scientific">Picea sitchensis</name>
    <name type="common">Sitka spruce</name>
    <name type="synonym">Pinus sitchensis</name>
    <dbReference type="NCBI Taxonomy" id="3332"/>
    <lineage>
        <taxon>Eukaryota</taxon>
        <taxon>Viridiplantae</taxon>
        <taxon>Streptophyta</taxon>
        <taxon>Embryophyta</taxon>
        <taxon>Tracheophyta</taxon>
        <taxon>Spermatophyta</taxon>
        <taxon>Pinopsida</taxon>
        <taxon>Pinidae</taxon>
        <taxon>Conifers I</taxon>
        <taxon>Pinales</taxon>
        <taxon>Pinaceae</taxon>
        <taxon>Picea</taxon>
    </lineage>
</organism>
<sequence length="93" mass="10645">MRTYKTPISGSREPISNRQVRDSVSDPAFNILSFEGVFLLFPPRISSWTAIIVAKEKARKMEQSDHNMRSCFLFFKSHLFLQLGFGVSLAQSF</sequence>
<protein>
    <submittedName>
        <fullName evidence="1">Uncharacterized protein</fullName>
    </submittedName>
</protein>
<accession>D5ADE9</accession>
<dbReference type="AlphaFoldDB" id="D5ADE9"/>
<evidence type="ECO:0000313" key="1">
    <source>
        <dbReference type="EMBL" id="ADE77568.1"/>
    </source>
</evidence>
<proteinExistence type="evidence at transcript level"/>
<name>D5ADE9_PICSI</name>
<dbReference type="EMBL" id="BT124306">
    <property type="protein sequence ID" value="ADE77568.1"/>
    <property type="molecule type" value="mRNA"/>
</dbReference>
<reference evidence="1" key="1">
    <citation type="submission" date="2010-04" db="EMBL/GenBank/DDBJ databases">
        <authorList>
            <person name="Reid K.E."/>
            <person name="Liao N."/>
            <person name="Chan S."/>
            <person name="Docking R."/>
            <person name="Taylor G."/>
            <person name="Moore R."/>
            <person name="Mayo M."/>
            <person name="Munro S."/>
            <person name="King J."/>
            <person name="Yanchuk A."/>
            <person name="Holt R."/>
            <person name="Jones S."/>
            <person name="Marra M."/>
            <person name="Ritland C.E."/>
            <person name="Ritland K."/>
            <person name="Bohlmann J."/>
        </authorList>
    </citation>
    <scope>NUCLEOTIDE SEQUENCE</scope>
    <source>
        <tissue evidence="1">Bud</tissue>
    </source>
</reference>